<keyword evidence="9" id="KW-0325">Glycoprotein</keyword>
<evidence type="ECO:0000256" key="9">
    <source>
        <dbReference type="ARBA" id="ARBA00023180"/>
    </source>
</evidence>
<dbReference type="PANTHER" id="PTHR21072:SF13">
    <property type="entry name" value="GPI TRANSAMIDASE COMPONENT PIG-S"/>
    <property type="match status" value="1"/>
</dbReference>
<evidence type="ECO:0000256" key="5">
    <source>
        <dbReference type="ARBA" id="ARBA00022692"/>
    </source>
</evidence>
<feature type="region of interest" description="Disordered" evidence="10">
    <location>
        <begin position="596"/>
        <end position="615"/>
    </location>
</feature>
<dbReference type="InterPro" id="IPR019540">
    <property type="entry name" value="PtdIno-glycan_biosynth_class_S"/>
</dbReference>
<dbReference type="Proteomes" id="UP000818624">
    <property type="component" value="Chromosome 3"/>
</dbReference>
<keyword evidence="5 11" id="KW-0812">Transmembrane</keyword>
<evidence type="ECO:0000313" key="12">
    <source>
        <dbReference type="EMBL" id="WFD48142.1"/>
    </source>
</evidence>
<dbReference type="PANTHER" id="PTHR21072">
    <property type="entry name" value="GPI TRANSAMIDASE COMPONENT PIG-S"/>
    <property type="match status" value="1"/>
</dbReference>
<dbReference type="EMBL" id="CP046236">
    <property type="protein sequence ID" value="WFD48142.1"/>
    <property type="molecule type" value="Genomic_DNA"/>
</dbReference>
<keyword evidence="7 11" id="KW-1133">Transmembrane helix</keyword>
<proteinExistence type="inferred from homology"/>
<evidence type="ECO:0000256" key="2">
    <source>
        <dbReference type="ARBA" id="ARBA00004687"/>
    </source>
</evidence>
<protein>
    <recommendedName>
        <fullName evidence="14">GPI transamidase component PIG-S</fullName>
    </recommendedName>
</protein>
<comment type="similarity">
    <text evidence="3">Belongs to the PIGS family.</text>
</comment>
<feature type="compositionally biased region" description="Acidic residues" evidence="10">
    <location>
        <begin position="266"/>
        <end position="276"/>
    </location>
</feature>
<evidence type="ECO:0000313" key="13">
    <source>
        <dbReference type="Proteomes" id="UP000818624"/>
    </source>
</evidence>
<keyword evidence="4" id="KW-0337">GPI-anchor biosynthesis</keyword>
<name>A0ABY8ERE6_MALFU</name>
<evidence type="ECO:0000256" key="6">
    <source>
        <dbReference type="ARBA" id="ARBA00022824"/>
    </source>
</evidence>
<accession>A0ABY8ERE6</accession>
<sequence>MAEAPSSQATRTRVAVLVSFVVVIVAALPVWWHTTTITRLPLPVQPVRAWEDRGACPVRAAVRVALAPHGVPLSADVCRALEHRLGALDPADAACIDWHVEADACAVDAATADAPRASHAAAAYTLQLYPQHACNDTLFSVCVPDGASDDAVADAVAAQLAPLQVDARATHDLARIQYAKVVRIVFSLLNEDASSGGAASGWDLQQALAALEQRDGALPPGLAPLAPLARLLHALRDVYDVQLESQVQWYAPLEFAPTAEAVAVEAPDDTEAESASEAEAAPEAAGVPADAAVVETADAAHAGPADAAVIETADAAHAGSTVAVASAAPVPPHVEYFASLDDVRVFINAAQWSLESYGLADAPSNATAHAQFAEQTLHMVLFLPSDAHRPLRIRDPVTQATIANPAWLVPQWGGVVIWNRAASESGLAPPLSLDELAEPLRLFTAQLAQLLGIAEPHLVGSETTLYLAVQGLLWRRTLEAVRSTIETLSSTVRLVDKIPNLGVDTTVRDEFTRALELLDELDHAVHNTTRGTSFPEALDTAFAAQTHASRAFFDPSMLAMLYFPDEHKYAVYTPLFGPLFVPLIVAVVREIRRQRRSARTAPTLTNSPQRVDVAA</sequence>
<evidence type="ECO:0000256" key="3">
    <source>
        <dbReference type="ARBA" id="ARBA00005316"/>
    </source>
</evidence>
<feature type="transmembrane region" description="Helical" evidence="11">
    <location>
        <begin position="569"/>
        <end position="588"/>
    </location>
</feature>
<evidence type="ECO:0008006" key="14">
    <source>
        <dbReference type="Google" id="ProtNLM"/>
    </source>
</evidence>
<keyword evidence="8 11" id="KW-0472">Membrane</keyword>
<keyword evidence="13" id="KW-1185">Reference proteome</keyword>
<reference evidence="12 13" key="1">
    <citation type="journal article" date="2020" name="Elife">
        <title>Loss of centromere function drives karyotype evolution in closely related Malassezia species.</title>
        <authorList>
            <person name="Sankaranarayanan S.R."/>
            <person name="Ianiri G."/>
            <person name="Coelho M.A."/>
            <person name="Reza M.H."/>
            <person name="Thimmappa B.C."/>
            <person name="Ganguly P."/>
            <person name="Vadnala R.N."/>
            <person name="Sun S."/>
            <person name="Siddharthan R."/>
            <person name="Tellgren-Roth C."/>
            <person name="Dawson T.L."/>
            <person name="Heitman J."/>
            <person name="Sanyal K."/>
        </authorList>
    </citation>
    <scope>NUCLEOTIDE SEQUENCE [LARGE SCALE GENOMIC DNA]</scope>
    <source>
        <strain evidence="12">CBS14141</strain>
    </source>
</reference>
<evidence type="ECO:0000256" key="4">
    <source>
        <dbReference type="ARBA" id="ARBA00022502"/>
    </source>
</evidence>
<comment type="pathway">
    <text evidence="2">Glycolipid biosynthesis; glycosylphosphatidylinositol-anchor biosynthesis.</text>
</comment>
<gene>
    <name evidence="12" type="ORF">GLX27_002810</name>
</gene>
<keyword evidence="6" id="KW-0256">Endoplasmic reticulum</keyword>
<evidence type="ECO:0000256" key="8">
    <source>
        <dbReference type="ARBA" id="ARBA00023136"/>
    </source>
</evidence>
<organism evidence="12 13">
    <name type="scientific">Malassezia furfur</name>
    <name type="common">Pityriasis versicolor infection agent</name>
    <name type="synonym">Pityrosporum furfur</name>
    <dbReference type="NCBI Taxonomy" id="55194"/>
    <lineage>
        <taxon>Eukaryota</taxon>
        <taxon>Fungi</taxon>
        <taxon>Dikarya</taxon>
        <taxon>Basidiomycota</taxon>
        <taxon>Ustilaginomycotina</taxon>
        <taxon>Malasseziomycetes</taxon>
        <taxon>Malasseziales</taxon>
        <taxon>Malasseziaceae</taxon>
        <taxon>Malassezia</taxon>
    </lineage>
</organism>
<feature type="compositionally biased region" description="Polar residues" evidence="10">
    <location>
        <begin position="600"/>
        <end position="609"/>
    </location>
</feature>
<evidence type="ECO:0000256" key="11">
    <source>
        <dbReference type="SAM" id="Phobius"/>
    </source>
</evidence>
<evidence type="ECO:0000256" key="1">
    <source>
        <dbReference type="ARBA" id="ARBA00004477"/>
    </source>
</evidence>
<evidence type="ECO:0000256" key="7">
    <source>
        <dbReference type="ARBA" id="ARBA00022989"/>
    </source>
</evidence>
<feature type="transmembrane region" description="Helical" evidence="11">
    <location>
        <begin position="12"/>
        <end position="32"/>
    </location>
</feature>
<evidence type="ECO:0000256" key="10">
    <source>
        <dbReference type="SAM" id="MobiDB-lite"/>
    </source>
</evidence>
<comment type="subcellular location">
    <subcellularLocation>
        <location evidence="1">Endoplasmic reticulum membrane</location>
        <topology evidence="1">Multi-pass membrane protein</topology>
    </subcellularLocation>
</comment>
<dbReference type="Pfam" id="PF10510">
    <property type="entry name" value="PIG-S"/>
    <property type="match status" value="1"/>
</dbReference>
<feature type="region of interest" description="Disordered" evidence="10">
    <location>
        <begin position="266"/>
        <end position="285"/>
    </location>
</feature>